<dbReference type="EMBL" id="MRZV01001030">
    <property type="protein sequence ID" value="PIK41313.1"/>
    <property type="molecule type" value="Genomic_DNA"/>
</dbReference>
<comment type="caution">
    <text evidence="1">The sequence shown here is derived from an EMBL/GenBank/DDBJ whole genome shotgun (WGS) entry which is preliminary data.</text>
</comment>
<dbReference type="Proteomes" id="UP000230750">
    <property type="component" value="Unassembled WGS sequence"/>
</dbReference>
<accession>A0A2G8K000</accession>
<name>A0A2G8K000_STIJA</name>
<reference evidence="1 2" key="1">
    <citation type="journal article" date="2017" name="PLoS Biol.">
        <title>The sea cucumber genome provides insights into morphological evolution and visceral regeneration.</title>
        <authorList>
            <person name="Zhang X."/>
            <person name="Sun L."/>
            <person name="Yuan J."/>
            <person name="Sun Y."/>
            <person name="Gao Y."/>
            <person name="Zhang L."/>
            <person name="Li S."/>
            <person name="Dai H."/>
            <person name="Hamel J.F."/>
            <person name="Liu C."/>
            <person name="Yu Y."/>
            <person name="Liu S."/>
            <person name="Lin W."/>
            <person name="Guo K."/>
            <person name="Jin S."/>
            <person name="Xu P."/>
            <person name="Storey K.B."/>
            <person name="Huan P."/>
            <person name="Zhang T."/>
            <person name="Zhou Y."/>
            <person name="Zhang J."/>
            <person name="Lin C."/>
            <person name="Li X."/>
            <person name="Xing L."/>
            <person name="Huo D."/>
            <person name="Sun M."/>
            <person name="Wang L."/>
            <person name="Mercier A."/>
            <person name="Li F."/>
            <person name="Yang H."/>
            <person name="Xiang J."/>
        </authorList>
    </citation>
    <scope>NUCLEOTIDE SEQUENCE [LARGE SCALE GENOMIC DNA]</scope>
    <source>
        <strain evidence="1">Shaxun</strain>
        <tissue evidence="1">Muscle</tissue>
    </source>
</reference>
<dbReference type="OrthoDB" id="8982217at2759"/>
<organism evidence="1 2">
    <name type="scientific">Stichopus japonicus</name>
    <name type="common">Sea cucumber</name>
    <dbReference type="NCBI Taxonomy" id="307972"/>
    <lineage>
        <taxon>Eukaryota</taxon>
        <taxon>Metazoa</taxon>
        <taxon>Echinodermata</taxon>
        <taxon>Eleutherozoa</taxon>
        <taxon>Echinozoa</taxon>
        <taxon>Holothuroidea</taxon>
        <taxon>Aspidochirotacea</taxon>
        <taxon>Aspidochirotida</taxon>
        <taxon>Stichopodidae</taxon>
        <taxon>Apostichopus</taxon>
    </lineage>
</organism>
<keyword evidence="2" id="KW-1185">Reference proteome</keyword>
<protein>
    <submittedName>
        <fullName evidence="1">Uncharacterized protein</fullName>
    </submittedName>
</protein>
<sequence length="174" mass="19794">MLTGRKVVVEMKTALEKYAPKIIQNGSKKTKAKELMRAYREEEEVLLEEDKKYLEYSVALMVLPYIFDEKPEFLYVLDKKEIVSPSPVLVLQCSTIKPDAISVWAEGSQVCQGISSIWYGVILLMAVYYAHGIEYPPEAANTLGFLQRYMMSIKKEDEGPKIPTPILRLLSALI</sequence>
<evidence type="ECO:0000313" key="1">
    <source>
        <dbReference type="EMBL" id="PIK41313.1"/>
    </source>
</evidence>
<evidence type="ECO:0000313" key="2">
    <source>
        <dbReference type="Proteomes" id="UP000230750"/>
    </source>
</evidence>
<dbReference type="AlphaFoldDB" id="A0A2G8K000"/>
<gene>
    <name evidence="1" type="ORF">BSL78_21843</name>
</gene>
<proteinExistence type="predicted"/>